<dbReference type="PANTHER" id="PTHR11690:SF1">
    <property type="entry name" value="DEGENERIN LIKE"/>
    <property type="match status" value="1"/>
</dbReference>
<keyword evidence="10" id="KW-0325">Glycoprotein</keyword>
<keyword evidence="7" id="KW-0915">Sodium</keyword>
<evidence type="ECO:0000256" key="13">
    <source>
        <dbReference type="RuleBase" id="RU000679"/>
    </source>
</evidence>
<evidence type="ECO:0000256" key="1">
    <source>
        <dbReference type="ARBA" id="ARBA00004141"/>
    </source>
</evidence>
<name>A0A0N5A3B5_PARTI</name>
<evidence type="ECO:0000256" key="12">
    <source>
        <dbReference type="ARBA" id="ARBA00023303"/>
    </source>
</evidence>
<organism evidence="15 16">
    <name type="scientific">Parastrongyloides trichosuri</name>
    <name type="common">Possum-specific nematode worm</name>
    <dbReference type="NCBI Taxonomy" id="131310"/>
    <lineage>
        <taxon>Eukaryota</taxon>
        <taxon>Metazoa</taxon>
        <taxon>Ecdysozoa</taxon>
        <taxon>Nematoda</taxon>
        <taxon>Chromadorea</taxon>
        <taxon>Rhabditida</taxon>
        <taxon>Tylenchina</taxon>
        <taxon>Panagrolaimomorpha</taxon>
        <taxon>Strongyloidoidea</taxon>
        <taxon>Strongyloididae</taxon>
        <taxon>Parastrongyloides</taxon>
    </lineage>
</organism>
<keyword evidence="6 14" id="KW-1133">Transmembrane helix</keyword>
<keyword evidence="4 13" id="KW-0894">Sodium channel</keyword>
<evidence type="ECO:0000313" key="16">
    <source>
        <dbReference type="WBParaSite" id="PTRK_0001612100.1"/>
    </source>
</evidence>
<evidence type="ECO:0000256" key="5">
    <source>
        <dbReference type="ARBA" id="ARBA00022692"/>
    </source>
</evidence>
<dbReference type="Gene3D" id="1.10.287.770">
    <property type="entry name" value="YojJ-like"/>
    <property type="match status" value="1"/>
</dbReference>
<accession>A0A0N5A3B5</accession>
<evidence type="ECO:0000256" key="4">
    <source>
        <dbReference type="ARBA" id="ARBA00022461"/>
    </source>
</evidence>
<dbReference type="AlphaFoldDB" id="A0A0N5A3B5"/>
<dbReference type="InterPro" id="IPR001873">
    <property type="entry name" value="ENaC"/>
</dbReference>
<evidence type="ECO:0000256" key="7">
    <source>
        <dbReference type="ARBA" id="ARBA00023053"/>
    </source>
</evidence>
<dbReference type="Pfam" id="PF00858">
    <property type="entry name" value="ASC"/>
    <property type="match status" value="1"/>
</dbReference>
<protein>
    <submittedName>
        <fullName evidence="16">Acid-sensing ion channel 1</fullName>
    </submittedName>
</protein>
<evidence type="ECO:0000256" key="2">
    <source>
        <dbReference type="ARBA" id="ARBA00007193"/>
    </source>
</evidence>
<keyword evidence="5 13" id="KW-0812">Transmembrane</keyword>
<evidence type="ECO:0000256" key="10">
    <source>
        <dbReference type="ARBA" id="ARBA00023180"/>
    </source>
</evidence>
<keyword evidence="11 13" id="KW-0739">Sodium transport</keyword>
<comment type="similarity">
    <text evidence="2 13">Belongs to the amiloride-sensitive sodium channel (TC 1.A.6) family.</text>
</comment>
<evidence type="ECO:0000256" key="3">
    <source>
        <dbReference type="ARBA" id="ARBA00022448"/>
    </source>
</evidence>
<comment type="subcellular location">
    <subcellularLocation>
        <location evidence="1">Membrane</location>
        <topology evidence="1">Multi-pass membrane protein</topology>
    </subcellularLocation>
</comment>
<dbReference type="PANTHER" id="PTHR11690">
    <property type="entry name" value="AMILORIDE-SENSITIVE SODIUM CHANNEL-RELATED"/>
    <property type="match status" value="1"/>
</dbReference>
<feature type="transmembrane region" description="Helical" evidence="14">
    <location>
        <begin position="76"/>
        <end position="97"/>
    </location>
</feature>
<dbReference type="Proteomes" id="UP000038045">
    <property type="component" value="Unplaced"/>
</dbReference>
<keyword evidence="9 14" id="KW-0472">Membrane</keyword>
<evidence type="ECO:0000256" key="8">
    <source>
        <dbReference type="ARBA" id="ARBA00023065"/>
    </source>
</evidence>
<dbReference type="STRING" id="131310.A0A0N5A3B5"/>
<dbReference type="GO" id="GO:0015280">
    <property type="term" value="F:ligand-gated sodium channel activity"/>
    <property type="evidence" value="ECO:0007669"/>
    <property type="project" value="TreeGrafter"/>
</dbReference>
<sequence length="494" mass="56786">MFPKDDGNFVLKAHHTKFYAINRFKKYATSYGESKVSLKSDGIRPHTKCRHCSFLWKSELHGLGLLASLKPGIGRYIWLFTLLVGFSVAIFLTALMVQEFFSKNTTTLVKIQRDNTILYPAVTLCPKSSDTFNVSAVREDIWSFKPALPKKTIDKLIIYTLAGGGIDNYGPLIENFSESDIIELSGLLQYWANKKGSLANVYKFILEDVNYTCKDFLLDCSYGGNTIDCCDAFKPTYVLLRGRCFTLNNYYQKDPDEIGKIGLVIGSLPSAFISNQTNQEQLVVYISDSRYDIALFPRFYLNVLDWNRFRFKEQQYVLMSGDSQCNNSLDYNGRSSCFINYWLQQHVYSKYKCTFWYMKYHSPNIEICDPSIIIKNYNSIMPVDIQNVPCLQSCTRSETSIELLSRPFNPKLAGISQDTFPLFRIEMSYTNLQTELYKEIVTTTLPGFISQIGGHSGLFLGFTIITALQFIIILIKVIKRKYYYYKENDLKFTS</sequence>
<keyword evidence="3 13" id="KW-0813">Transport</keyword>
<evidence type="ECO:0000313" key="15">
    <source>
        <dbReference type="Proteomes" id="UP000038045"/>
    </source>
</evidence>
<keyword evidence="8 13" id="KW-0406">Ion transport</keyword>
<reference evidence="16" key="1">
    <citation type="submission" date="2017-02" db="UniProtKB">
        <authorList>
            <consortium name="WormBaseParasite"/>
        </authorList>
    </citation>
    <scope>IDENTIFICATION</scope>
</reference>
<keyword evidence="15" id="KW-1185">Reference proteome</keyword>
<proteinExistence type="inferred from homology"/>
<keyword evidence="12 13" id="KW-0407">Ion channel</keyword>
<dbReference type="Gene3D" id="2.60.470.10">
    <property type="entry name" value="Acid-sensing ion channels like domains"/>
    <property type="match status" value="1"/>
</dbReference>
<dbReference type="GO" id="GO:0005886">
    <property type="term" value="C:plasma membrane"/>
    <property type="evidence" value="ECO:0007669"/>
    <property type="project" value="TreeGrafter"/>
</dbReference>
<evidence type="ECO:0000256" key="6">
    <source>
        <dbReference type="ARBA" id="ARBA00022989"/>
    </source>
</evidence>
<evidence type="ECO:0000256" key="11">
    <source>
        <dbReference type="ARBA" id="ARBA00023201"/>
    </source>
</evidence>
<evidence type="ECO:0000256" key="14">
    <source>
        <dbReference type="SAM" id="Phobius"/>
    </source>
</evidence>
<evidence type="ECO:0000256" key="9">
    <source>
        <dbReference type="ARBA" id="ARBA00023136"/>
    </source>
</evidence>
<feature type="transmembrane region" description="Helical" evidence="14">
    <location>
        <begin position="458"/>
        <end position="478"/>
    </location>
</feature>
<dbReference type="WBParaSite" id="PTRK_0001612100.1">
    <property type="protein sequence ID" value="PTRK_0001612100.1"/>
    <property type="gene ID" value="PTRK_0001612100"/>
</dbReference>